<dbReference type="eggNOG" id="COG3093">
    <property type="taxonomic scope" value="Bacteria"/>
</dbReference>
<organism evidence="3 4">
    <name type="scientific">Aequorivita sublithincola (strain DSM 14238 / LMG 21431 / ACAM 643 / 9-3)</name>
    <dbReference type="NCBI Taxonomy" id="746697"/>
    <lineage>
        <taxon>Bacteria</taxon>
        <taxon>Pseudomonadati</taxon>
        <taxon>Bacteroidota</taxon>
        <taxon>Flavobacteriia</taxon>
        <taxon>Flavobacteriales</taxon>
        <taxon>Flavobacteriaceae</taxon>
        <taxon>Aequorivita</taxon>
    </lineage>
</organism>
<gene>
    <name evidence="3" type="ordered locus">Aeqsu_2634</name>
</gene>
<protein>
    <submittedName>
        <fullName evidence="3">Plasmid maintenance system antidote protein</fullName>
    </submittedName>
</protein>
<feature type="domain" description="HTH cro/C1-type" evidence="2">
    <location>
        <begin position="11"/>
        <end position="66"/>
    </location>
</feature>
<feature type="region of interest" description="Disordered" evidence="1">
    <location>
        <begin position="83"/>
        <end position="117"/>
    </location>
</feature>
<reference evidence="3 4" key="1">
    <citation type="submission" date="2012-06" db="EMBL/GenBank/DDBJ databases">
        <title>The complete genome of Aequorivita sublithincola DSM 14238.</title>
        <authorList>
            <consortium name="US DOE Joint Genome Institute (JGI-PGF)"/>
            <person name="Lucas S."/>
            <person name="Copeland A."/>
            <person name="Lapidus A."/>
            <person name="Goodwin L."/>
            <person name="Pitluck S."/>
            <person name="Peters L."/>
            <person name="Munk A.C.C."/>
            <person name="Kyrpides N."/>
            <person name="Mavromatis K."/>
            <person name="Pagani I."/>
            <person name="Ivanova N."/>
            <person name="Ovchinnikova G."/>
            <person name="Zeytun A."/>
            <person name="Detter J.C."/>
            <person name="Han C."/>
            <person name="Land M."/>
            <person name="Hauser L."/>
            <person name="Markowitz V."/>
            <person name="Cheng J.-F."/>
            <person name="Hugenholtz P."/>
            <person name="Woyke T."/>
            <person name="Wu D."/>
            <person name="Tindall B."/>
            <person name="Faehnrich R."/>
            <person name="Brambilla E."/>
            <person name="Klenk H.-P."/>
            <person name="Eisen J.A."/>
        </authorList>
    </citation>
    <scope>NUCLEOTIDE SEQUENCE [LARGE SCALE GENOMIC DNA]</scope>
    <source>
        <strain evidence="4">DSM 14238 / LMG 21431 / ACAM 643 / 9-3</strain>
    </source>
</reference>
<dbReference type="SUPFAM" id="SSF47413">
    <property type="entry name" value="lambda repressor-like DNA-binding domains"/>
    <property type="match status" value="1"/>
</dbReference>
<dbReference type="RefSeq" id="WP_014783336.1">
    <property type="nucleotide sequence ID" value="NC_018013.1"/>
</dbReference>
<sequence>MVNSADFVKRLEKILDYYGITATAFAEKIDFNRSTISHLLSGRNKPSLEFVLKLLQKFPEVELNWLLFGKGSFPIISESKPVEVPTKQEFPNSEVNSPDLFSETTNSERQKNNSEQEKVIQMNKNGKEIEKIVIFYQDSSFNVYQN</sequence>
<dbReference type="KEGG" id="asl:Aeqsu_2634"/>
<dbReference type="SMART" id="SM00530">
    <property type="entry name" value="HTH_XRE"/>
    <property type="match status" value="1"/>
</dbReference>
<dbReference type="Pfam" id="PF01381">
    <property type="entry name" value="HTH_3"/>
    <property type="match status" value="1"/>
</dbReference>
<dbReference type="EMBL" id="CP003280">
    <property type="protein sequence ID" value="AFL82087.1"/>
    <property type="molecule type" value="Genomic_DNA"/>
</dbReference>
<proteinExistence type="predicted"/>
<dbReference type="Proteomes" id="UP000006049">
    <property type="component" value="Chromosome"/>
</dbReference>
<evidence type="ECO:0000313" key="4">
    <source>
        <dbReference type="Proteomes" id="UP000006049"/>
    </source>
</evidence>
<dbReference type="HOGENOM" id="CLU_105312_0_0_10"/>
<feature type="compositionally biased region" description="Basic and acidic residues" evidence="1">
    <location>
        <begin position="106"/>
        <end position="117"/>
    </location>
</feature>
<dbReference type="STRING" id="746697.Aeqsu_2634"/>
<dbReference type="PROSITE" id="PS50943">
    <property type="entry name" value="HTH_CROC1"/>
    <property type="match status" value="1"/>
</dbReference>
<accession>I3YYL9</accession>
<dbReference type="OrthoDB" id="1034290at2"/>
<name>I3YYL9_AEQSU</name>
<keyword evidence="4" id="KW-1185">Reference proteome</keyword>
<dbReference type="InterPro" id="IPR010982">
    <property type="entry name" value="Lambda_DNA-bd_dom_sf"/>
</dbReference>
<evidence type="ECO:0000313" key="3">
    <source>
        <dbReference type="EMBL" id="AFL82087.1"/>
    </source>
</evidence>
<evidence type="ECO:0000256" key="1">
    <source>
        <dbReference type="SAM" id="MobiDB-lite"/>
    </source>
</evidence>
<dbReference type="CDD" id="cd00093">
    <property type="entry name" value="HTH_XRE"/>
    <property type="match status" value="1"/>
</dbReference>
<dbReference type="GO" id="GO:0003677">
    <property type="term" value="F:DNA binding"/>
    <property type="evidence" value="ECO:0007669"/>
    <property type="project" value="InterPro"/>
</dbReference>
<dbReference type="Gene3D" id="1.10.260.40">
    <property type="entry name" value="lambda repressor-like DNA-binding domains"/>
    <property type="match status" value="1"/>
</dbReference>
<dbReference type="AlphaFoldDB" id="I3YYL9"/>
<dbReference type="InterPro" id="IPR001387">
    <property type="entry name" value="Cro/C1-type_HTH"/>
</dbReference>
<evidence type="ECO:0000259" key="2">
    <source>
        <dbReference type="PROSITE" id="PS50943"/>
    </source>
</evidence>